<feature type="transmembrane region" description="Helical" evidence="6">
    <location>
        <begin position="280"/>
        <end position="300"/>
    </location>
</feature>
<feature type="transmembrane region" description="Helical" evidence="6">
    <location>
        <begin position="115"/>
        <end position="133"/>
    </location>
</feature>
<dbReference type="Proteomes" id="UP000023774">
    <property type="component" value="Unassembled WGS sequence"/>
</dbReference>
<dbReference type="Pfam" id="PF00892">
    <property type="entry name" value="EamA"/>
    <property type="match status" value="1"/>
</dbReference>
<feature type="transmembrane region" description="Helical" evidence="6">
    <location>
        <begin position="82"/>
        <end position="103"/>
    </location>
</feature>
<comment type="similarity">
    <text evidence="2">Belongs to the EamA transporter family.</text>
</comment>
<feature type="transmembrane region" description="Helical" evidence="6">
    <location>
        <begin position="251"/>
        <end position="268"/>
    </location>
</feature>
<dbReference type="InterPro" id="IPR037185">
    <property type="entry name" value="EmrE-like"/>
</dbReference>
<evidence type="ECO:0000256" key="1">
    <source>
        <dbReference type="ARBA" id="ARBA00004141"/>
    </source>
</evidence>
<evidence type="ECO:0000313" key="9">
    <source>
        <dbReference type="Proteomes" id="UP000023774"/>
    </source>
</evidence>
<feature type="transmembrane region" description="Helical" evidence="6">
    <location>
        <begin position="187"/>
        <end position="208"/>
    </location>
</feature>
<dbReference type="AlphaFoldDB" id="N9MDC8"/>
<dbReference type="GO" id="GO:0016020">
    <property type="term" value="C:membrane"/>
    <property type="evidence" value="ECO:0007669"/>
    <property type="project" value="UniProtKB-SubCell"/>
</dbReference>
<dbReference type="InterPro" id="IPR000620">
    <property type="entry name" value="EamA_dom"/>
</dbReference>
<dbReference type="HOGENOM" id="CLU_057295_0_1_6"/>
<feature type="transmembrane region" description="Helical" evidence="6">
    <location>
        <begin position="220"/>
        <end position="239"/>
    </location>
</feature>
<comment type="subcellular location">
    <subcellularLocation>
        <location evidence="1">Membrane</location>
        <topology evidence="1">Multi-pass membrane protein</topology>
    </subcellularLocation>
</comment>
<feature type="transmembrane region" description="Helical" evidence="6">
    <location>
        <begin position="50"/>
        <end position="70"/>
    </location>
</feature>
<keyword evidence="3 6" id="KW-0812">Transmembrane</keyword>
<dbReference type="PANTHER" id="PTHR32322">
    <property type="entry name" value="INNER MEMBRANE TRANSPORTER"/>
    <property type="match status" value="1"/>
</dbReference>
<feature type="domain" description="EamA" evidence="7">
    <location>
        <begin position="190"/>
        <end position="323"/>
    </location>
</feature>
<evidence type="ECO:0000259" key="7">
    <source>
        <dbReference type="Pfam" id="PF00892"/>
    </source>
</evidence>
<evidence type="ECO:0000313" key="8">
    <source>
        <dbReference type="EMBL" id="ENW88339.1"/>
    </source>
</evidence>
<keyword evidence="5 6" id="KW-0472">Membrane</keyword>
<evidence type="ECO:0000256" key="2">
    <source>
        <dbReference type="ARBA" id="ARBA00007362"/>
    </source>
</evidence>
<keyword evidence="9" id="KW-1185">Reference proteome</keyword>
<proteinExistence type="inferred from homology"/>
<comment type="caution">
    <text evidence="8">The sequence shown here is derived from an EMBL/GenBank/DDBJ whole genome shotgun (WGS) entry which is preliminary data.</text>
</comment>
<dbReference type="PATRIC" id="fig|1217709.3.peg.234"/>
<feature type="transmembrane region" description="Helical" evidence="6">
    <location>
        <begin position="139"/>
        <end position="157"/>
    </location>
</feature>
<evidence type="ECO:0000256" key="3">
    <source>
        <dbReference type="ARBA" id="ARBA00022692"/>
    </source>
</evidence>
<reference evidence="8 9" key="1">
    <citation type="submission" date="2013-02" db="EMBL/GenBank/DDBJ databases">
        <title>The Genome Sequence of Acinetobacter sp. NIPH 713.</title>
        <authorList>
            <consortium name="The Broad Institute Genome Sequencing Platform"/>
            <consortium name="The Broad Institute Genome Sequencing Center for Infectious Disease"/>
            <person name="Cerqueira G."/>
            <person name="Feldgarden M."/>
            <person name="Courvalin P."/>
            <person name="Perichon B."/>
            <person name="Grillot-Courvalin C."/>
            <person name="Clermont D."/>
            <person name="Rocha E."/>
            <person name="Yoon E.-J."/>
            <person name="Nemec A."/>
            <person name="Walker B."/>
            <person name="Young S.K."/>
            <person name="Zeng Q."/>
            <person name="Gargeya S."/>
            <person name="Fitzgerald M."/>
            <person name="Haas B."/>
            <person name="Abouelleil A."/>
            <person name="Alvarado L."/>
            <person name="Arachchi H.M."/>
            <person name="Berlin A.M."/>
            <person name="Chapman S.B."/>
            <person name="Dewar J."/>
            <person name="Goldberg J."/>
            <person name="Griggs A."/>
            <person name="Gujja S."/>
            <person name="Hansen M."/>
            <person name="Howarth C."/>
            <person name="Imamovic A."/>
            <person name="Larimer J."/>
            <person name="McCowan C."/>
            <person name="Murphy C."/>
            <person name="Neiman D."/>
            <person name="Pearson M."/>
            <person name="Priest M."/>
            <person name="Roberts A."/>
            <person name="Saif S."/>
            <person name="Shea T."/>
            <person name="Sisk P."/>
            <person name="Sykes S."/>
            <person name="Wortman J."/>
            <person name="Nusbaum C."/>
            <person name="Birren B."/>
        </authorList>
    </citation>
    <scope>NUCLEOTIDE SEQUENCE [LARGE SCALE GENOMIC DNA]</scope>
    <source>
        <strain evidence="8 9">NIPH 713</strain>
    </source>
</reference>
<evidence type="ECO:0000256" key="6">
    <source>
        <dbReference type="SAM" id="Phobius"/>
    </source>
</evidence>
<keyword evidence="4 6" id="KW-1133">Transmembrane helix</keyword>
<gene>
    <name evidence="8" type="ORF">F906_00248</name>
</gene>
<protein>
    <recommendedName>
        <fullName evidence="7">EamA domain-containing protein</fullName>
    </recommendedName>
</protein>
<organism evidence="8 9">
    <name type="scientific">Acinetobacter pseudolwoffii</name>
    <dbReference type="NCBI Taxonomy" id="2053287"/>
    <lineage>
        <taxon>Bacteria</taxon>
        <taxon>Pseudomonadati</taxon>
        <taxon>Pseudomonadota</taxon>
        <taxon>Gammaproteobacteria</taxon>
        <taxon>Moraxellales</taxon>
        <taxon>Moraxellaceae</taxon>
        <taxon>Acinetobacter</taxon>
    </lineage>
</organism>
<name>N9MDC8_9GAMM</name>
<evidence type="ECO:0000256" key="5">
    <source>
        <dbReference type="ARBA" id="ARBA00023136"/>
    </source>
</evidence>
<dbReference type="SUPFAM" id="SSF103481">
    <property type="entry name" value="Multidrug resistance efflux transporter EmrE"/>
    <property type="match status" value="1"/>
</dbReference>
<feature type="transmembrane region" description="Helical" evidence="6">
    <location>
        <begin position="306"/>
        <end position="327"/>
    </location>
</feature>
<sequence>MIISKLKLHSQNIALAYSAKINQFAIISFLSISHFHPLWVEAASMPNAQLLAVFFMVLSMTSYQISASFAKQLFSVLDPITVTILRLCFAAIIVCVMFRSWKIISRLPFLKWRDLLCYSAALGVMNILFYLSLGRLPQGIAVGLEFIGPLGLALLSIKHRSDYIWVLMAILGIALMVPWGQANSSNFDLLGAACALGAGFCWALYIFFGQRVVQQNIGMHALTIAISISALCLLPIGLYNNAPALIDTQHWGKAIVIAILATAIPYALDLKALQHLNKMSYGTLSSLSPALAALTGFLLLGEKITVLQAVALVCIMLASVGVTVRAARQGAAERSA</sequence>
<accession>N9MDC8</accession>
<dbReference type="EMBL" id="APRJ01000009">
    <property type="protein sequence ID" value="ENW88339.1"/>
    <property type="molecule type" value="Genomic_DNA"/>
</dbReference>
<evidence type="ECO:0000256" key="4">
    <source>
        <dbReference type="ARBA" id="ARBA00022989"/>
    </source>
</evidence>
<dbReference type="InterPro" id="IPR050638">
    <property type="entry name" value="AA-Vitamin_Transporters"/>
</dbReference>
<dbReference type="PANTHER" id="PTHR32322:SF2">
    <property type="entry name" value="EAMA DOMAIN-CONTAINING PROTEIN"/>
    <property type="match status" value="1"/>
</dbReference>
<feature type="transmembrane region" description="Helical" evidence="6">
    <location>
        <begin position="164"/>
        <end position="181"/>
    </location>
</feature>